<proteinExistence type="predicted"/>
<organism evidence="1">
    <name type="scientific">Oryza punctata</name>
    <name type="common">Red rice</name>
    <dbReference type="NCBI Taxonomy" id="4537"/>
    <lineage>
        <taxon>Eukaryota</taxon>
        <taxon>Viridiplantae</taxon>
        <taxon>Streptophyta</taxon>
        <taxon>Embryophyta</taxon>
        <taxon>Tracheophyta</taxon>
        <taxon>Spermatophyta</taxon>
        <taxon>Magnoliopsida</taxon>
        <taxon>Liliopsida</taxon>
        <taxon>Poales</taxon>
        <taxon>Poaceae</taxon>
        <taxon>BOP clade</taxon>
        <taxon>Oryzoideae</taxon>
        <taxon>Oryzeae</taxon>
        <taxon>Oryzinae</taxon>
        <taxon>Oryza</taxon>
    </lineage>
</organism>
<evidence type="ECO:0000313" key="2">
    <source>
        <dbReference type="Proteomes" id="UP000026962"/>
    </source>
</evidence>
<protein>
    <submittedName>
        <fullName evidence="1">Uncharacterized protein</fullName>
    </submittedName>
</protein>
<evidence type="ECO:0000313" key="1">
    <source>
        <dbReference type="EnsemblPlants" id="OPUNC05G11690.1"/>
    </source>
</evidence>
<keyword evidence="2" id="KW-1185">Reference proteome</keyword>
<reference evidence="1" key="1">
    <citation type="submission" date="2015-04" db="UniProtKB">
        <authorList>
            <consortium name="EnsemblPlants"/>
        </authorList>
    </citation>
    <scope>IDENTIFICATION</scope>
</reference>
<dbReference type="Gramene" id="OPUNC05G11690.1">
    <property type="protein sequence ID" value="OPUNC05G11690.1"/>
    <property type="gene ID" value="OPUNC05G11690"/>
</dbReference>
<dbReference type="EnsemblPlants" id="OPUNC05G11690.1">
    <property type="protein sequence ID" value="OPUNC05G11690.1"/>
    <property type="gene ID" value="OPUNC05G11690"/>
</dbReference>
<reference evidence="1" key="2">
    <citation type="submission" date="2018-05" db="EMBL/GenBank/DDBJ databases">
        <title>OpunRS2 (Oryza punctata Reference Sequence Version 2).</title>
        <authorList>
            <person name="Zhang J."/>
            <person name="Kudrna D."/>
            <person name="Lee S."/>
            <person name="Talag J."/>
            <person name="Welchert J."/>
            <person name="Wing R.A."/>
        </authorList>
    </citation>
    <scope>NUCLEOTIDE SEQUENCE [LARGE SCALE GENOMIC DNA]</scope>
</reference>
<dbReference type="AlphaFoldDB" id="A0A0E0L1K4"/>
<dbReference type="Proteomes" id="UP000026962">
    <property type="component" value="Chromosome 5"/>
</dbReference>
<accession>A0A0E0L1K4</accession>
<sequence>MIATVGVEGMQLWVRMRKNGRKCRFVPMTCINVLRWVLQGKKAQGKRNEREAQSILFTNHKVFVIMELHGVMEGRKAH</sequence>
<dbReference type="HOGENOM" id="CLU_2626244_0_0_1"/>
<name>A0A0E0L1K4_ORYPU</name>